<sequence length="71" mass="8111">MLLKLAGRYSNYHFGCKASVLNYIAQALANELRTTDQANSDNCRFDNVENLIRKNILLKLKQAQILVRKVS</sequence>
<reference evidence="1 2" key="1">
    <citation type="submission" date="2015-02" db="EMBL/GenBank/DDBJ databases">
        <title>Genome Sequencing of Rickettsiales.</title>
        <authorList>
            <person name="Daugherty S.C."/>
            <person name="Su Q."/>
            <person name="Abolude K."/>
            <person name="Beier-Sexton M."/>
            <person name="Carlyon J.A."/>
            <person name="Carter R."/>
            <person name="Day N.P."/>
            <person name="Dumler S.J."/>
            <person name="Dyachenko V."/>
            <person name="Godinez A."/>
            <person name="Kurtti T.J."/>
            <person name="Lichay M."/>
            <person name="Mullins K.E."/>
            <person name="Ott S."/>
            <person name="Pappas-Brown V."/>
            <person name="Paris D.H."/>
            <person name="Patel P."/>
            <person name="Richards A.L."/>
            <person name="Sadzewicz L."/>
            <person name="Sears K."/>
            <person name="Seidman D."/>
            <person name="Sengamalay N."/>
            <person name="Stenos J."/>
            <person name="Tallon L.J."/>
            <person name="Vincent G."/>
            <person name="Fraser C.M."/>
            <person name="Munderloh U."/>
            <person name="Dunning-Hotopp J.C."/>
        </authorList>
    </citation>
    <scope>NUCLEOTIDE SEQUENCE [LARGE SCALE GENOMIC DNA]</scope>
    <source>
        <strain evidence="1 2">Gilliam</strain>
    </source>
</reference>
<dbReference type="PATRIC" id="fig|1359184.3.peg.2179"/>
<dbReference type="AlphaFoldDB" id="A0A0F3M9N8"/>
<comment type="caution">
    <text evidence="1">The sequence shown here is derived from an EMBL/GenBank/DDBJ whole genome shotgun (WGS) entry which is preliminary data.</text>
</comment>
<accession>A0A0F3M9N8</accession>
<evidence type="ECO:0000313" key="2">
    <source>
        <dbReference type="Proteomes" id="UP000033769"/>
    </source>
</evidence>
<proteinExistence type="predicted"/>
<gene>
    <name evidence="1" type="ORF">OTSGILL_2368</name>
</gene>
<name>A0A0F3M9N8_ORITS</name>
<dbReference type="EMBL" id="LANO01000049">
    <property type="protein sequence ID" value="KJV51309.1"/>
    <property type="molecule type" value="Genomic_DNA"/>
</dbReference>
<organism evidence="1 2">
    <name type="scientific">Orientia tsutsugamushi str. Gilliam</name>
    <dbReference type="NCBI Taxonomy" id="1359184"/>
    <lineage>
        <taxon>Bacteria</taxon>
        <taxon>Pseudomonadati</taxon>
        <taxon>Pseudomonadota</taxon>
        <taxon>Alphaproteobacteria</taxon>
        <taxon>Rickettsiales</taxon>
        <taxon>Rickettsiaceae</taxon>
        <taxon>Rickettsieae</taxon>
        <taxon>Orientia</taxon>
    </lineage>
</organism>
<evidence type="ECO:0000313" key="1">
    <source>
        <dbReference type="EMBL" id="KJV51309.1"/>
    </source>
</evidence>
<protein>
    <submittedName>
        <fullName evidence="1">Uncharacterized protein</fullName>
    </submittedName>
</protein>
<dbReference type="Proteomes" id="UP000033769">
    <property type="component" value="Unassembled WGS sequence"/>
</dbReference>